<evidence type="ECO:0000256" key="4">
    <source>
        <dbReference type="ARBA" id="ARBA00022801"/>
    </source>
</evidence>
<dbReference type="Pfam" id="PF00326">
    <property type="entry name" value="Peptidase_S9"/>
    <property type="match status" value="1"/>
</dbReference>
<proteinExistence type="inferred from homology"/>
<reference evidence="8 9" key="1">
    <citation type="submission" date="2018-11" db="EMBL/GenBank/DDBJ databases">
        <title>Draft genome analysis of Rheinheimera mesophila isolated from an industrial waste site.</title>
        <authorList>
            <person name="Yu Q."/>
            <person name="Qi Y."/>
            <person name="Zhang H."/>
            <person name="Lu Y."/>
            <person name="Pu J."/>
        </authorList>
    </citation>
    <scope>NUCLEOTIDE SEQUENCE [LARGE SCALE GENOMIC DNA]</scope>
    <source>
        <strain evidence="8 9">IITR13</strain>
    </source>
</reference>
<accession>A0A3P3QD35</accession>
<dbReference type="PANTHER" id="PTHR42776:SF13">
    <property type="entry name" value="DIPEPTIDYL-PEPTIDASE 5"/>
    <property type="match status" value="1"/>
</dbReference>
<keyword evidence="9" id="KW-1185">Reference proteome</keyword>
<gene>
    <name evidence="8" type="ORF">EIK76_15830</name>
</gene>
<dbReference type="SUPFAM" id="SSF53474">
    <property type="entry name" value="alpha/beta-Hydrolases"/>
    <property type="match status" value="1"/>
</dbReference>
<keyword evidence="4" id="KW-0378">Hydrolase</keyword>
<dbReference type="EMBL" id="RRCF01000005">
    <property type="protein sequence ID" value="RRJ19014.1"/>
    <property type="molecule type" value="Genomic_DNA"/>
</dbReference>
<feature type="chain" id="PRO_5018759352" evidence="6">
    <location>
        <begin position="19"/>
        <end position="673"/>
    </location>
</feature>
<dbReference type="OrthoDB" id="5800347at2"/>
<keyword evidence="3 6" id="KW-0732">Signal</keyword>
<evidence type="ECO:0000256" key="5">
    <source>
        <dbReference type="ARBA" id="ARBA00022825"/>
    </source>
</evidence>
<evidence type="ECO:0000313" key="8">
    <source>
        <dbReference type="EMBL" id="RRJ19014.1"/>
    </source>
</evidence>
<dbReference type="Proteomes" id="UP000276260">
    <property type="component" value="Unassembled WGS sequence"/>
</dbReference>
<dbReference type="InterPro" id="IPR011659">
    <property type="entry name" value="WD40"/>
</dbReference>
<dbReference type="Pfam" id="PF07676">
    <property type="entry name" value="PD40"/>
    <property type="match status" value="2"/>
</dbReference>
<dbReference type="InterPro" id="IPR011042">
    <property type="entry name" value="6-blade_b-propeller_TolB-like"/>
</dbReference>
<comment type="caution">
    <text evidence="8">The sequence shown here is derived from an EMBL/GenBank/DDBJ whole genome shotgun (WGS) entry which is preliminary data.</text>
</comment>
<feature type="signal peptide" evidence="6">
    <location>
        <begin position="1"/>
        <end position="18"/>
    </location>
</feature>
<organism evidence="8 9">
    <name type="scientific">Rheinheimera mesophila</name>
    <dbReference type="NCBI Taxonomy" id="1547515"/>
    <lineage>
        <taxon>Bacteria</taxon>
        <taxon>Pseudomonadati</taxon>
        <taxon>Pseudomonadota</taxon>
        <taxon>Gammaproteobacteria</taxon>
        <taxon>Chromatiales</taxon>
        <taxon>Chromatiaceae</taxon>
        <taxon>Rheinheimera</taxon>
    </lineage>
</organism>
<dbReference type="PANTHER" id="PTHR42776">
    <property type="entry name" value="SERINE PEPTIDASE S9 FAMILY MEMBER"/>
    <property type="match status" value="1"/>
</dbReference>
<name>A0A3P3QD35_9GAMM</name>
<dbReference type="SUPFAM" id="SSF82171">
    <property type="entry name" value="DPP6 N-terminal domain-like"/>
    <property type="match status" value="1"/>
</dbReference>
<comment type="similarity">
    <text evidence="1">Belongs to the peptidase S9C family.</text>
</comment>
<keyword evidence="2" id="KW-0645">Protease</keyword>
<protein>
    <submittedName>
        <fullName evidence="8">S9 family peptidase</fullName>
    </submittedName>
</protein>
<dbReference type="InterPro" id="IPR001375">
    <property type="entry name" value="Peptidase_S9_cat"/>
</dbReference>
<dbReference type="FunFam" id="3.40.50.1820:FF:000028">
    <property type="entry name" value="S9 family peptidase"/>
    <property type="match status" value="1"/>
</dbReference>
<evidence type="ECO:0000259" key="7">
    <source>
        <dbReference type="Pfam" id="PF00326"/>
    </source>
</evidence>
<keyword evidence="5" id="KW-0720">Serine protease</keyword>
<feature type="domain" description="Peptidase S9 prolyl oligopeptidase catalytic" evidence="7">
    <location>
        <begin position="464"/>
        <end position="670"/>
    </location>
</feature>
<evidence type="ECO:0000256" key="1">
    <source>
        <dbReference type="ARBA" id="ARBA00010040"/>
    </source>
</evidence>
<dbReference type="RefSeq" id="WP_046519220.1">
    <property type="nucleotide sequence ID" value="NZ_LAVS01000009.1"/>
</dbReference>
<evidence type="ECO:0000313" key="9">
    <source>
        <dbReference type="Proteomes" id="UP000276260"/>
    </source>
</evidence>
<dbReference type="Gene3D" id="2.120.10.30">
    <property type="entry name" value="TolB, C-terminal domain"/>
    <property type="match status" value="2"/>
</dbReference>
<dbReference type="InterPro" id="IPR029058">
    <property type="entry name" value="AB_hydrolase_fold"/>
</dbReference>
<evidence type="ECO:0000256" key="3">
    <source>
        <dbReference type="ARBA" id="ARBA00022729"/>
    </source>
</evidence>
<dbReference type="GO" id="GO:0006508">
    <property type="term" value="P:proteolysis"/>
    <property type="evidence" value="ECO:0007669"/>
    <property type="project" value="UniProtKB-KW"/>
</dbReference>
<sequence length="673" mass="75320">MKAWIFLTAALLSGAAVAKTPLTIEYLNKLNKVYDVVVSPDGRYLVYGQKNGGLAPADTSADLYLIDLQQNNKVSRLTFNDDREHSVAWSKDSSALYFIAGRSGSSQVWRLPVAGGEAQQITDLPLDVDGFLVSDDNTRIVLQMAAKPGCETLSCTVEAKQVKAGQQDSAMVYDQLMVRHWDSWADEFRSHLYIADYTGKKVTDAKDLLPEWNTDIAGIKEVSFTPDGKNLVFSAKIPGVDQAWHTNFDIFQVSVKGGEKINLTRDNAAWDAKPSFSSDGRFMAYLAMKKPVYEADRFGLILLDMVTGQRKELAPEWDRSISDYKFGADNRTIYVTAQDTGQHGIFSINTSFGDISKVYADGTAGDLNVAGNKLFFTNHSLDKPSDIYQITAETGAPTALTQINKEALADIQFAEFAQFNFPGANDETVHGYWMKPVNFKEGQKYPIAFIVHGGPQSSFGNMFNYRWNAQLWAAQGYGVVMIDFHGSTGYGQAFTDSIARDWGGKPLVDLQKGLAFITEKEKWLDSKNACALGASYGGYMMNWIAGNWPEGFKCLVNHAGLFDMPSFYGSTEELWFPEHDMGGPVWAKESDYQKFNPSALVDNWKTPMLVIHGLKDYRVPYAQGLAAFTTLQRKGIESRLVIFPDENHWILKPRNAERWYNEVFDWMKLHTRN</sequence>
<dbReference type="Gene3D" id="3.40.50.1820">
    <property type="entry name" value="alpha/beta hydrolase"/>
    <property type="match status" value="1"/>
</dbReference>
<dbReference type="GO" id="GO:0004252">
    <property type="term" value="F:serine-type endopeptidase activity"/>
    <property type="evidence" value="ECO:0007669"/>
    <property type="project" value="TreeGrafter"/>
</dbReference>
<dbReference type="AlphaFoldDB" id="A0A3P3QD35"/>
<evidence type="ECO:0000256" key="6">
    <source>
        <dbReference type="SAM" id="SignalP"/>
    </source>
</evidence>
<evidence type="ECO:0000256" key="2">
    <source>
        <dbReference type="ARBA" id="ARBA00022670"/>
    </source>
</evidence>